<organism evidence="1 2">
    <name type="scientific">Rosa chinensis</name>
    <name type="common">China rose</name>
    <dbReference type="NCBI Taxonomy" id="74649"/>
    <lineage>
        <taxon>Eukaryota</taxon>
        <taxon>Viridiplantae</taxon>
        <taxon>Streptophyta</taxon>
        <taxon>Embryophyta</taxon>
        <taxon>Tracheophyta</taxon>
        <taxon>Spermatophyta</taxon>
        <taxon>Magnoliopsida</taxon>
        <taxon>eudicotyledons</taxon>
        <taxon>Gunneridae</taxon>
        <taxon>Pentapetalae</taxon>
        <taxon>rosids</taxon>
        <taxon>fabids</taxon>
        <taxon>Rosales</taxon>
        <taxon>Rosaceae</taxon>
        <taxon>Rosoideae</taxon>
        <taxon>Rosoideae incertae sedis</taxon>
        <taxon>Rosa</taxon>
    </lineage>
</organism>
<reference evidence="1 2" key="1">
    <citation type="journal article" date="2018" name="Nat. Genet.">
        <title>The Rosa genome provides new insights in the design of modern roses.</title>
        <authorList>
            <person name="Bendahmane M."/>
        </authorList>
    </citation>
    <scope>NUCLEOTIDE SEQUENCE [LARGE SCALE GENOMIC DNA]</scope>
    <source>
        <strain evidence="2">cv. Old Blush</strain>
    </source>
</reference>
<dbReference type="EMBL" id="PDCK01000040">
    <property type="protein sequence ID" value="PRQ52827.1"/>
    <property type="molecule type" value="Genomic_DNA"/>
</dbReference>
<name>A0A2P6S2D0_ROSCH</name>
<evidence type="ECO:0000313" key="1">
    <source>
        <dbReference type="EMBL" id="PRQ52827.1"/>
    </source>
</evidence>
<dbReference type="STRING" id="74649.A0A2P6S2D0"/>
<comment type="caution">
    <text evidence="1">The sequence shown here is derived from an EMBL/GenBank/DDBJ whole genome shotgun (WGS) entry which is preliminary data.</text>
</comment>
<dbReference type="Gramene" id="PRQ52827">
    <property type="protein sequence ID" value="PRQ52827"/>
    <property type="gene ID" value="RchiOBHm_Chr2g0159711"/>
</dbReference>
<protein>
    <submittedName>
        <fullName evidence="1">Uncharacterized protein</fullName>
    </submittedName>
</protein>
<keyword evidence="2" id="KW-1185">Reference proteome</keyword>
<dbReference type="Proteomes" id="UP000238479">
    <property type="component" value="Chromosome 2"/>
</dbReference>
<proteinExistence type="predicted"/>
<dbReference type="AlphaFoldDB" id="A0A2P6S2D0"/>
<gene>
    <name evidence="1" type="ORF">RchiOBHm_Chr2g0159711</name>
</gene>
<evidence type="ECO:0000313" key="2">
    <source>
        <dbReference type="Proteomes" id="UP000238479"/>
    </source>
</evidence>
<sequence>MSEPSAELMHHVGHKFHELFQIRQGCYADLPAAKISEMMKSNSLDVCCRCTWKQNQVLFCVLIKLSCYSLKIW</sequence>
<accession>A0A2P6S2D0</accession>